<dbReference type="Proteomes" id="UP000190065">
    <property type="component" value="Unassembled WGS sequence"/>
</dbReference>
<proteinExistence type="predicted"/>
<dbReference type="AlphaFoldDB" id="A0A1T4LBP9"/>
<keyword evidence="1" id="KW-0732">Signal</keyword>
<gene>
    <name evidence="2" type="ORF">SAMN02745202_00369</name>
</gene>
<dbReference type="EMBL" id="FUXK01000003">
    <property type="protein sequence ID" value="SJZ52110.1"/>
    <property type="molecule type" value="Genomic_DNA"/>
</dbReference>
<evidence type="ECO:0000256" key="1">
    <source>
        <dbReference type="SAM" id="SignalP"/>
    </source>
</evidence>
<feature type="signal peptide" evidence="1">
    <location>
        <begin position="1"/>
        <end position="20"/>
    </location>
</feature>
<dbReference type="STRING" id="28136.SAMN02745202_00369"/>
<protein>
    <submittedName>
        <fullName evidence="2">Uncharacterized protein</fullName>
    </submittedName>
</protein>
<sequence length="100" mass="11133">MKKMILSATLLVAAFSFATAQNVKNADKKENKTEQCAKDKKQCAEKKDCCKEKKACCDQKKADQKPCCKKDAAKKQCDKQQQCGGKAAVKKCDNQHQCNK</sequence>
<accession>A0A1T4LBP9</accession>
<name>A0A1T4LBP9_9BACT</name>
<feature type="chain" id="PRO_5010548780" evidence="1">
    <location>
        <begin position="21"/>
        <end position="100"/>
    </location>
</feature>
<evidence type="ECO:0000313" key="3">
    <source>
        <dbReference type="Proteomes" id="UP000190065"/>
    </source>
</evidence>
<reference evidence="2 3" key="1">
    <citation type="submission" date="2017-02" db="EMBL/GenBank/DDBJ databases">
        <authorList>
            <person name="Peterson S.W."/>
        </authorList>
    </citation>
    <scope>NUCLEOTIDE SEQUENCE [LARGE SCALE GENOMIC DNA]</scope>
    <source>
        <strain evidence="2 3">ATCC 43324</strain>
    </source>
</reference>
<evidence type="ECO:0000313" key="2">
    <source>
        <dbReference type="EMBL" id="SJZ52110.1"/>
    </source>
</evidence>
<dbReference type="RefSeq" id="WP_025069839.1">
    <property type="nucleotide sequence ID" value="NZ_FUXK01000003.1"/>
</dbReference>
<organism evidence="2 3">
    <name type="scientific">Segatella oulorum</name>
    <dbReference type="NCBI Taxonomy" id="28136"/>
    <lineage>
        <taxon>Bacteria</taxon>
        <taxon>Pseudomonadati</taxon>
        <taxon>Bacteroidota</taxon>
        <taxon>Bacteroidia</taxon>
        <taxon>Bacteroidales</taxon>
        <taxon>Prevotellaceae</taxon>
        <taxon>Segatella</taxon>
    </lineage>
</organism>